<feature type="region of interest" description="Disordered" evidence="3">
    <location>
        <begin position="214"/>
        <end position="285"/>
    </location>
</feature>
<reference evidence="4 5" key="1">
    <citation type="submission" date="2014-04" db="EMBL/GenBank/DDBJ databases">
        <authorList>
            <consortium name="DOE Joint Genome Institute"/>
            <person name="Kuo A."/>
            <person name="Girlanda M."/>
            <person name="Perotto S."/>
            <person name="Kohler A."/>
            <person name="Nagy L.G."/>
            <person name="Floudas D."/>
            <person name="Copeland A."/>
            <person name="Barry K.W."/>
            <person name="Cichocki N."/>
            <person name="Veneault-Fourrey C."/>
            <person name="LaButti K."/>
            <person name="Lindquist E.A."/>
            <person name="Lipzen A."/>
            <person name="Lundell T."/>
            <person name="Morin E."/>
            <person name="Murat C."/>
            <person name="Sun H."/>
            <person name="Tunlid A."/>
            <person name="Henrissat B."/>
            <person name="Grigoriev I.V."/>
            <person name="Hibbett D.S."/>
            <person name="Martin F."/>
            <person name="Nordberg H.P."/>
            <person name="Cantor M.N."/>
            <person name="Hua S.X."/>
        </authorList>
    </citation>
    <scope>NUCLEOTIDE SEQUENCE [LARGE SCALE GENOMIC DNA]</scope>
    <source>
        <strain evidence="4 5">MUT 4182</strain>
    </source>
</reference>
<accession>A0A0C3KR73</accession>
<evidence type="ECO:0000256" key="2">
    <source>
        <dbReference type="ARBA" id="ARBA00022737"/>
    </source>
</evidence>
<name>A0A0C3KR73_9AGAM</name>
<dbReference type="InterPro" id="IPR052574">
    <property type="entry name" value="CDIRP"/>
</dbReference>
<feature type="compositionally biased region" description="Polar residues" evidence="3">
    <location>
        <begin position="155"/>
        <end position="187"/>
    </location>
</feature>
<feature type="region of interest" description="Disordered" evidence="3">
    <location>
        <begin position="647"/>
        <end position="666"/>
    </location>
</feature>
<reference evidence="5" key="2">
    <citation type="submission" date="2015-01" db="EMBL/GenBank/DDBJ databases">
        <title>Evolutionary Origins and Diversification of the Mycorrhizal Mutualists.</title>
        <authorList>
            <consortium name="DOE Joint Genome Institute"/>
            <consortium name="Mycorrhizal Genomics Consortium"/>
            <person name="Kohler A."/>
            <person name="Kuo A."/>
            <person name="Nagy L.G."/>
            <person name="Floudas D."/>
            <person name="Copeland A."/>
            <person name="Barry K.W."/>
            <person name="Cichocki N."/>
            <person name="Veneault-Fourrey C."/>
            <person name="LaButti K."/>
            <person name="Lindquist E.A."/>
            <person name="Lipzen A."/>
            <person name="Lundell T."/>
            <person name="Morin E."/>
            <person name="Murat C."/>
            <person name="Riley R."/>
            <person name="Ohm R."/>
            <person name="Sun H."/>
            <person name="Tunlid A."/>
            <person name="Henrissat B."/>
            <person name="Grigoriev I.V."/>
            <person name="Hibbett D.S."/>
            <person name="Martin F."/>
        </authorList>
    </citation>
    <scope>NUCLEOTIDE SEQUENCE [LARGE SCALE GENOMIC DNA]</scope>
    <source>
        <strain evidence="5">MUT 4182</strain>
    </source>
</reference>
<feature type="region of interest" description="Disordered" evidence="3">
    <location>
        <begin position="305"/>
        <end position="351"/>
    </location>
</feature>
<proteinExistence type="predicted"/>
<dbReference type="HOGENOM" id="CLU_002805_1_0_1"/>
<dbReference type="EMBL" id="KN823073">
    <property type="protein sequence ID" value="KIO23898.1"/>
    <property type="molecule type" value="Genomic_DNA"/>
</dbReference>
<feature type="compositionally biased region" description="Low complexity" evidence="3">
    <location>
        <begin position="1481"/>
        <end position="1495"/>
    </location>
</feature>
<keyword evidence="2" id="KW-0677">Repeat</keyword>
<evidence type="ECO:0000313" key="4">
    <source>
        <dbReference type="EMBL" id="KIO23898.1"/>
    </source>
</evidence>
<feature type="compositionally biased region" description="Polar residues" evidence="3">
    <location>
        <begin position="252"/>
        <end position="262"/>
    </location>
</feature>
<dbReference type="InterPro" id="IPR025875">
    <property type="entry name" value="Leu-rich_rpt_4"/>
</dbReference>
<dbReference type="InterPro" id="IPR003591">
    <property type="entry name" value="Leu-rich_rpt_typical-subtyp"/>
</dbReference>
<feature type="region of interest" description="Disordered" evidence="3">
    <location>
        <begin position="472"/>
        <end position="570"/>
    </location>
</feature>
<feature type="region of interest" description="Disordered" evidence="3">
    <location>
        <begin position="896"/>
        <end position="940"/>
    </location>
</feature>
<feature type="compositionally biased region" description="Acidic residues" evidence="3">
    <location>
        <begin position="773"/>
        <end position="784"/>
    </location>
</feature>
<dbReference type="GO" id="GO:0031028">
    <property type="term" value="P:septation initiation signaling"/>
    <property type="evidence" value="ECO:0007669"/>
    <property type="project" value="TreeGrafter"/>
</dbReference>
<dbReference type="Proteomes" id="UP000054248">
    <property type="component" value="Unassembled WGS sequence"/>
</dbReference>
<feature type="region of interest" description="Disordered" evidence="3">
    <location>
        <begin position="1"/>
        <end position="35"/>
    </location>
</feature>
<feature type="compositionally biased region" description="Pro residues" evidence="3">
    <location>
        <begin position="602"/>
        <end position="614"/>
    </location>
</feature>
<protein>
    <submittedName>
        <fullName evidence="4">Uncharacterized protein</fullName>
    </submittedName>
</protein>
<sequence>MAAPGWQTDELDEEWVSPPPSPAPANNSFKVNNSIRNVSSPSVKDIILLSTPTKTSRFLDSANSSPSTGYQDGSSPQGGTFLIREDQPLPETPLGLKPGQRPKKGMLKDFFTPLALERMFEPPSPPATPDLQDGPDRSTTPPLPPSPSTAPRVLSQPTRSLPPSRLSQSFVPPSESDTSNVDGSTVEGSDAIVASDIPGLVAFDGRKASSTFQFTFQVPKTPSHDNANTSRHYSPPNPTPNPRAAKTRDASWGNTRSASHNATDGEPQAEDDRPPSDPPLKLFQFQYDTFTRDHLGALADSIAIRGSPSASHESEDGDEEPVWRSTKRIKLSPPEDLSSRTSSSRDFRNSPWGKVQTREYFKGSQSFARMLNGGGLVPSQITQGPASTVVADRRDSNTEYLHPDALRRSIRNRVSSTSSSASGSTIAAITPVDPTPSEVGVKRNSVNYRLQGANILAQIKLDVLNQSTELSWAGSAGGKSAPSTVSDESQAVEDETPDETTDSILDETQSLPAITPPKLPRKSPRKLLRRLSAADEVERELGAEVSGTSMDGEKSLQDQGGKRLPHLSPDKIVVPPTIVFTSRIPDPPHLGNELRSSRSGGPLPPRAAPQPVAPFPESRRIPSTAPATLHPNHVPASHEDMNRFVSSSTTSGISGTTVGSFVKQPGPPLVGQMRTIRPEEIQGVLPAQLGGMVYSSEQHKWVREGNTVTGDGDTSDDPFGDIESLVGTPRSDRHQIKTMEQEDEAEEEEVEQDSEEPVVDQTQEIDDVKGDDDSAIAEDFDDDSILGGDTESVINAPEPQYDDFSTTASEGSPQKPSNALATPKAQARTLEELSESIANMSLKMDLSPVKPARTPRTPSSAVTRQLPIRSVLKPTPSQNAPLATPVVAATPRATALTASQRRSVSFSDGRKSGKMRDVSVHVPETETEESDRSKLEEDTGNLLGGLTSEVVASARTKRCQDLLEGLNDSDGLNTFATREQSQLKAKSPLPTPQGQSTVDSSGLVPRGDSASRTFSRTTKTRAGEATGETTFLTTEASFRITHEQLVRVLTSIEPYEPYWETLKTIDMRRKGVESLNRLKELMPNLDRIYVDGNSLGWLSGLPSNLRVLSAANNLLTSSTSFAHLLNIEELEISHNQVDSLEQFGALRHLRDLKADGNRIVRLDGIGQLDSLVRVSVKSNCIQEVDFDSFDWPRLEALDLSSNSVNTVGGLGSLPALASLNLDHNELVAFASDSIATKMKILRLSHNRLTKVDLAAFPNLRTLYMDNNRLGDVLNASRLTRLENLSVRSQAGPNLPALFMAPRSWEVYGNCRHPETSRSQMEYQAVAGMLTRRVHRALSLRDVRDIKRLYISGNPLNDRELFPEPMYNLVYLEMAACRLSVLPENMGKMVPNLRVINLNYNFLGDIAKPMAGLSRLRKISAVGSRLKGSKAIVRMLQKMPEMEQVDLRMNPFSLGWYLPIIVHDLHGALQPSERGVSVTGDSDAAAAESNPKAAASPQKRGRSNGSSAVTWQDMDNKFRRDLPDELYVARLGFRGLVMRACPKLVTLDGVEVTSAEKEKAGKLLKGLERSVNGQGSTKAVAMGSVNPEASAMSLVAGRAPAGGKIRS</sequence>
<dbReference type="InterPro" id="IPR001611">
    <property type="entry name" value="Leu-rich_rpt"/>
</dbReference>
<feature type="region of interest" description="Disordered" evidence="3">
    <location>
        <begin position="1471"/>
        <end position="1508"/>
    </location>
</feature>
<gene>
    <name evidence="4" type="ORF">M407DRAFT_9217</name>
</gene>
<dbReference type="PANTHER" id="PTHR47566:SF1">
    <property type="entry name" value="PROTEIN NUD1"/>
    <property type="match status" value="1"/>
</dbReference>
<dbReference type="SUPFAM" id="SSF52047">
    <property type="entry name" value="RNI-like"/>
    <property type="match status" value="1"/>
</dbReference>
<feature type="compositionally biased region" description="Polar residues" evidence="3">
    <location>
        <begin position="52"/>
        <end position="78"/>
    </location>
</feature>
<feature type="region of interest" description="Disordered" evidence="3">
    <location>
        <begin position="844"/>
        <end position="863"/>
    </location>
</feature>
<dbReference type="InterPro" id="IPR032675">
    <property type="entry name" value="LRR_dom_sf"/>
</dbReference>
<feature type="compositionally biased region" description="Polar residues" evidence="3">
    <location>
        <begin position="214"/>
        <end position="232"/>
    </location>
</feature>
<feature type="compositionally biased region" description="Polar residues" evidence="3">
    <location>
        <begin position="803"/>
        <end position="820"/>
    </location>
</feature>
<feature type="compositionally biased region" description="Acidic residues" evidence="3">
    <location>
        <begin position="490"/>
        <end position="505"/>
    </location>
</feature>
<feature type="compositionally biased region" description="Basic residues" evidence="3">
    <location>
        <begin position="519"/>
        <end position="529"/>
    </location>
</feature>
<dbReference type="Pfam" id="PF12799">
    <property type="entry name" value="LRR_4"/>
    <property type="match status" value="1"/>
</dbReference>
<feature type="region of interest" description="Disordered" evidence="3">
    <location>
        <begin position="980"/>
        <end position="1027"/>
    </location>
</feature>
<dbReference type="Pfam" id="PF13855">
    <property type="entry name" value="LRR_8"/>
    <property type="match status" value="1"/>
</dbReference>
<feature type="region of interest" description="Disordered" evidence="3">
    <location>
        <begin position="705"/>
        <end position="826"/>
    </location>
</feature>
<feature type="region of interest" description="Disordered" evidence="3">
    <location>
        <begin position="52"/>
        <end position="187"/>
    </location>
</feature>
<dbReference type="Gene3D" id="3.80.10.10">
    <property type="entry name" value="Ribonuclease Inhibitor"/>
    <property type="match status" value="2"/>
</dbReference>
<dbReference type="SMART" id="SM00369">
    <property type="entry name" value="LRR_TYP"/>
    <property type="match status" value="7"/>
</dbReference>
<feature type="compositionally biased region" description="Basic and acidic residues" evidence="3">
    <location>
        <begin position="730"/>
        <end position="740"/>
    </location>
</feature>
<dbReference type="GO" id="GO:0035591">
    <property type="term" value="F:signaling adaptor activity"/>
    <property type="evidence" value="ECO:0007669"/>
    <property type="project" value="TreeGrafter"/>
</dbReference>
<dbReference type="PANTHER" id="PTHR47566">
    <property type="match status" value="1"/>
</dbReference>
<organism evidence="4 5">
    <name type="scientific">Tulasnella calospora MUT 4182</name>
    <dbReference type="NCBI Taxonomy" id="1051891"/>
    <lineage>
        <taxon>Eukaryota</taxon>
        <taxon>Fungi</taxon>
        <taxon>Dikarya</taxon>
        <taxon>Basidiomycota</taxon>
        <taxon>Agaricomycotina</taxon>
        <taxon>Agaricomycetes</taxon>
        <taxon>Cantharellales</taxon>
        <taxon>Tulasnellaceae</taxon>
        <taxon>Tulasnella</taxon>
    </lineage>
</organism>
<evidence type="ECO:0000256" key="3">
    <source>
        <dbReference type="SAM" id="MobiDB-lite"/>
    </source>
</evidence>
<dbReference type="STRING" id="1051891.A0A0C3KR73"/>
<keyword evidence="1" id="KW-0433">Leucine-rich repeat</keyword>
<dbReference type="OrthoDB" id="7451790at2759"/>
<feature type="compositionally biased region" description="Basic and acidic residues" evidence="3">
    <location>
        <begin position="908"/>
        <end position="919"/>
    </location>
</feature>
<dbReference type="PROSITE" id="PS51450">
    <property type="entry name" value="LRR"/>
    <property type="match status" value="2"/>
</dbReference>
<evidence type="ECO:0000256" key="1">
    <source>
        <dbReference type="ARBA" id="ARBA00022614"/>
    </source>
</evidence>
<keyword evidence="5" id="KW-1185">Reference proteome</keyword>
<dbReference type="SUPFAM" id="SSF52058">
    <property type="entry name" value="L domain-like"/>
    <property type="match status" value="1"/>
</dbReference>
<feature type="compositionally biased region" description="Acidic residues" evidence="3">
    <location>
        <begin position="741"/>
        <end position="765"/>
    </location>
</feature>
<feature type="region of interest" description="Disordered" evidence="3">
    <location>
        <begin position="583"/>
        <end position="615"/>
    </location>
</feature>
<dbReference type="GO" id="GO:1902412">
    <property type="term" value="P:regulation of mitotic cytokinesis"/>
    <property type="evidence" value="ECO:0007669"/>
    <property type="project" value="TreeGrafter"/>
</dbReference>
<feature type="compositionally biased region" description="Low complexity" evidence="3">
    <location>
        <begin position="647"/>
        <end position="662"/>
    </location>
</feature>
<evidence type="ECO:0000313" key="5">
    <source>
        <dbReference type="Proteomes" id="UP000054248"/>
    </source>
</evidence>
<dbReference type="GO" id="GO:0061499">
    <property type="term" value="C:outer plaque of mitotic spindle pole body"/>
    <property type="evidence" value="ECO:0007669"/>
    <property type="project" value="TreeGrafter"/>
</dbReference>